<sequence length="344" mass="38536">MELNKLLRKSIANLKPYSSARDEYTGEAMVFLDANENPFNEPYNRYPDPLQRTVKEKISQLKNVDPSNIFLGNGSDEPIDLLIRAFCEPGVDNIVSIDPTYGMYQVAAEISDVKLKKVSLTAEYELDVEALLAACDSNTKLIFLCSPNNPTANSLAKESILKVVKSFDGLVILDEAYIDFAPGKTLLSELAGYPNLVILQTFSKAWGMAGIRLGMAFASVEIVSVLNKIKYPYNLNILTQQKALELLKQNEQVEAWVKLLIDEREKMAAKLKALPFVVKVFPSDANFLLVKMHDARGIYQYLVDAGIIVRDRSKVYLCDDSLRITIGSKEENKILRKTLKNLIS</sequence>
<dbReference type="AlphaFoldDB" id="A0A399T995"/>
<evidence type="ECO:0000313" key="15">
    <source>
        <dbReference type="Proteomes" id="UP000265926"/>
    </source>
</evidence>
<evidence type="ECO:0000259" key="13">
    <source>
        <dbReference type="Pfam" id="PF00155"/>
    </source>
</evidence>
<evidence type="ECO:0000256" key="10">
    <source>
        <dbReference type="ARBA" id="ARBA00023102"/>
    </source>
</evidence>
<feature type="modified residue" description="N6-(pyridoxal phosphate)lysine" evidence="12">
    <location>
        <position position="204"/>
    </location>
</feature>
<evidence type="ECO:0000256" key="3">
    <source>
        <dbReference type="ARBA" id="ARBA00005189"/>
    </source>
</evidence>
<proteinExistence type="inferred from homology"/>
<keyword evidence="8 12" id="KW-0808">Transferase</keyword>
<comment type="similarity">
    <text evidence="4 12">Belongs to the class-II pyridoxal-phosphate-dependent aminotransferase family. Histidinol-phosphate aminotransferase subfamily.</text>
</comment>
<evidence type="ECO:0000256" key="5">
    <source>
        <dbReference type="ARBA" id="ARBA00011738"/>
    </source>
</evidence>
<dbReference type="Proteomes" id="UP000265926">
    <property type="component" value="Unassembled WGS sequence"/>
</dbReference>
<evidence type="ECO:0000256" key="2">
    <source>
        <dbReference type="ARBA" id="ARBA00005011"/>
    </source>
</evidence>
<keyword evidence="9 12" id="KW-0663">Pyridoxal phosphate</keyword>
<dbReference type="RefSeq" id="WP_119436189.1">
    <property type="nucleotide sequence ID" value="NZ_QWGR01000001.1"/>
</dbReference>
<dbReference type="OrthoDB" id="9813612at2"/>
<dbReference type="Pfam" id="PF00155">
    <property type="entry name" value="Aminotran_1_2"/>
    <property type="match status" value="1"/>
</dbReference>
<comment type="subunit">
    <text evidence="5 12">Homodimer.</text>
</comment>
<accession>A0A399T995</accession>
<dbReference type="Gene3D" id="3.40.640.10">
    <property type="entry name" value="Type I PLP-dependent aspartate aminotransferase-like (Major domain)"/>
    <property type="match status" value="1"/>
</dbReference>
<feature type="domain" description="Aminotransferase class I/classII large" evidence="13">
    <location>
        <begin position="41"/>
        <end position="337"/>
    </location>
</feature>
<dbReference type="UniPathway" id="UPA00031">
    <property type="reaction ID" value="UER00012"/>
</dbReference>
<dbReference type="EMBL" id="QWGR01000001">
    <property type="protein sequence ID" value="RIJ50721.1"/>
    <property type="molecule type" value="Genomic_DNA"/>
</dbReference>
<comment type="pathway">
    <text evidence="2 12">Amino-acid biosynthesis; L-histidine biosynthesis; L-histidine from 5-phospho-alpha-D-ribose 1-diphosphate: step 7/9.</text>
</comment>
<evidence type="ECO:0000256" key="9">
    <source>
        <dbReference type="ARBA" id="ARBA00022898"/>
    </source>
</evidence>
<organism evidence="14 15">
    <name type="scientific">Maribellus luteus</name>
    <dbReference type="NCBI Taxonomy" id="2305463"/>
    <lineage>
        <taxon>Bacteria</taxon>
        <taxon>Pseudomonadati</taxon>
        <taxon>Bacteroidota</taxon>
        <taxon>Bacteroidia</taxon>
        <taxon>Marinilabiliales</taxon>
        <taxon>Prolixibacteraceae</taxon>
        <taxon>Maribellus</taxon>
    </lineage>
</organism>
<dbReference type="InterPro" id="IPR015421">
    <property type="entry name" value="PyrdxlP-dep_Trfase_major"/>
</dbReference>
<evidence type="ECO:0000256" key="6">
    <source>
        <dbReference type="ARBA" id="ARBA00022576"/>
    </source>
</evidence>
<dbReference type="CDD" id="cd00609">
    <property type="entry name" value="AAT_like"/>
    <property type="match status" value="1"/>
</dbReference>
<keyword evidence="7 12" id="KW-0028">Amino-acid biosynthesis</keyword>
<dbReference type="InterPro" id="IPR001917">
    <property type="entry name" value="Aminotrans_II_pyridoxalP_BS"/>
</dbReference>
<dbReference type="GO" id="GO:0004400">
    <property type="term" value="F:histidinol-phosphate transaminase activity"/>
    <property type="evidence" value="ECO:0007669"/>
    <property type="project" value="UniProtKB-UniRule"/>
</dbReference>
<evidence type="ECO:0000256" key="7">
    <source>
        <dbReference type="ARBA" id="ARBA00022605"/>
    </source>
</evidence>
<dbReference type="InterPro" id="IPR004839">
    <property type="entry name" value="Aminotransferase_I/II_large"/>
</dbReference>
<dbReference type="InterPro" id="IPR005861">
    <property type="entry name" value="HisP_aminotrans"/>
</dbReference>
<dbReference type="SUPFAM" id="SSF53383">
    <property type="entry name" value="PLP-dependent transferases"/>
    <property type="match status" value="1"/>
</dbReference>
<evidence type="ECO:0000256" key="4">
    <source>
        <dbReference type="ARBA" id="ARBA00007970"/>
    </source>
</evidence>
<dbReference type="HAMAP" id="MF_01023">
    <property type="entry name" value="HisC_aminotrans_2"/>
    <property type="match status" value="1"/>
</dbReference>
<evidence type="ECO:0000256" key="8">
    <source>
        <dbReference type="ARBA" id="ARBA00022679"/>
    </source>
</evidence>
<dbReference type="PANTHER" id="PTHR42885:SF2">
    <property type="entry name" value="HISTIDINOL-PHOSPHATE AMINOTRANSFERASE"/>
    <property type="match status" value="1"/>
</dbReference>
<keyword evidence="10 12" id="KW-0368">Histidine biosynthesis</keyword>
<dbReference type="Gene3D" id="3.90.1150.10">
    <property type="entry name" value="Aspartate Aminotransferase, domain 1"/>
    <property type="match status" value="1"/>
</dbReference>
<dbReference type="InterPro" id="IPR015424">
    <property type="entry name" value="PyrdxlP-dep_Trfase"/>
</dbReference>
<dbReference type="PROSITE" id="PS00599">
    <property type="entry name" value="AA_TRANSFER_CLASS_2"/>
    <property type="match status" value="1"/>
</dbReference>
<dbReference type="GO" id="GO:0030170">
    <property type="term" value="F:pyridoxal phosphate binding"/>
    <property type="evidence" value="ECO:0007669"/>
    <property type="project" value="InterPro"/>
</dbReference>
<evidence type="ECO:0000256" key="11">
    <source>
        <dbReference type="ARBA" id="ARBA00047481"/>
    </source>
</evidence>
<dbReference type="InterPro" id="IPR015422">
    <property type="entry name" value="PyrdxlP-dep_Trfase_small"/>
</dbReference>
<dbReference type="EC" id="2.6.1.9" evidence="12"/>
<comment type="catalytic activity">
    <reaction evidence="11 12">
        <text>L-histidinol phosphate + 2-oxoglutarate = 3-(imidazol-4-yl)-2-oxopropyl phosphate + L-glutamate</text>
        <dbReference type="Rhea" id="RHEA:23744"/>
        <dbReference type="ChEBI" id="CHEBI:16810"/>
        <dbReference type="ChEBI" id="CHEBI:29985"/>
        <dbReference type="ChEBI" id="CHEBI:57766"/>
        <dbReference type="ChEBI" id="CHEBI:57980"/>
        <dbReference type="EC" id="2.6.1.9"/>
    </reaction>
</comment>
<comment type="pathway">
    <text evidence="3">Lipid metabolism.</text>
</comment>
<reference evidence="14 15" key="1">
    <citation type="submission" date="2018-08" db="EMBL/GenBank/DDBJ databases">
        <title>Pallidiluteibacterium maritimus gen. nov., sp. nov., isolated from coastal sediment.</title>
        <authorList>
            <person name="Zhou L.Y."/>
        </authorList>
    </citation>
    <scope>NUCLEOTIDE SEQUENCE [LARGE SCALE GENOMIC DNA]</scope>
    <source>
        <strain evidence="14 15">XSD2</strain>
    </source>
</reference>
<comment type="caution">
    <text evidence="14">The sequence shown here is derived from an EMBL/GenBank/DDBJ whole genome shotgun (WGS) entry which is preliminary data.</text>
</comment>
<keyword evidence="6 12" id="KW-0032">Aminotransferase</keyword>
<evidence type="ECO:0000256" key="1">
    <source>
        <dbReference type="ARBA" id="ARBA00001933"/>
    </source>
</evidence>
<keyword evidence="15" id="KW-1185">Reference proteome</keyword>
<comment type="cofactor">
    <cofactor evidence="1 12">
        <name>pyridoxal 5'-phosphate</name>
        <dbReference type="ChEBI" id="CHEBI:597326"/>
    </cofactor>
</comment>
<name>A0A399T995_9BACT</name>
<dbReference type="PANTHER" id="PTHR42885">
    <property type="entry name" value="HISTIDINOL-PHOSPHATE AMINOTRANSFERASE-RELATED"/>
    <property type="match status" value="1"/>
</dbReference>
<protein>
    <recommendedName>
        <fullName evidence="12">Histidinol-phosphate aminotransferase</fullName>
        <ecNumber evidence="12">2.6.1.9</ecNumber>
    </recommendedName>
    <alternativeName>
        <fullName evidence="12">Imidazole acetol-phosphate transaminase</fullName>
    </alternativeName>
</protein>
<evidence type="ECO:0000313" key="14">
    <source>
        <dbReference type="EMBL" id="RIJ50721.1"/>
    </source>
</evidence>
<evidence type="ECO:0000256" key="12">
    <source>
        <dbReference type="HAMAP-Rule" id="MF_01023"/>
    </source>
</evidence>
<dbReference type="GO" id="GO:0000105">
    <property type="term" value="P:L-histidine biosynthetic process"/>
    <property type="evidence" value="ECO:0007669"/>
    <property type="project" value="UniProtKB-UniRule"/>
</dbReference>
<dbReference type="NCBIfam" id="TIGR01141">
    <property type="entry name" value="hisC"/>
    <property type="match status" value="1"/>
</dbReference>
<gene>
    <name evidence="12 14" type="primary">hisC</name>
    <name evidence="14" type="ORF">D1614_01990</name>
</gene>